<dbReference type="AlphaFoldDB" id="A0A317DVH3"/>
<dbReference type="OrthoDB" id="7333438at2"/>
<keyword evidence="2" id="KW-0805">Transcription regulation</keyword>
<dbReference type="PROSITE" id="PS50931">
    <property type="entry name" value="HTH_LYSR"/>
    <property type="match status" value="1"/>
</dbReference>
<comment type="caution">
    <text evidence="6">The sequence shown here is derived from an EMBL/GenBank/DDBJ whole genome shotgun (WGS) entry which is preliminary data.</text>
</comment>
<sequence>MSNWDDLRFFAALARVGSLSAAARVLQTDHTTVARRIAALEARLGVKLFDRLPRGYALTDEGAALTVRLGAVEEAVLAFERQAGGAGQAIRGVVRLGAPPAFASQWLMPRLAPLLDRHPGLVLDLSVANAISNLSRREVDLSLRLYRPEDKGLVARHVGRLTYGLYGRRDYVARGDDWRYIGYDGELSDVPQQRWLRELAGATGVGLMTNDLSAMLAALRAGMGVAAVPHVLAGGEDLVCLRDGPEAARDLWLVVHPDMRRSPRVRAVMDALVEATAPLRAG</sequence>
<gene>
    <name evidence="6" type="ORF">DKG74_19390</name>
</gene>
<evidence type="ECO:0000256" key="2">
    <source>
        <dbReference type="ARBA" id="ARBA00023015"/>
    </source>
</evidence>
<dbReference type="Pfam" id="PF03466">
    <property type="entry name" value="LysR_substrate"/>
    <property type="match status" value="1"/>
</dbReference>
<dbReference type="RefSeq" id="WP_109907830.1">
    <property type="nucleotide sequence ID" value="NZ_QGLE01000015.1"/>
</dbReference>
<proteinExistence type="inferred from homology"/>
<keyword evidence="3" id="KW-0238">DNA-binding</keyword>
<reference evidence="6 7" key="1">
    <citation type="submission" date="2018-05" db="EMBL/GenBank/DDBJ databases">
        <title>Zavarzinia sp. HR-AS.</title>
        <authorList>
            <person name="Lee Y."/>
            <person name="Jeon C.O."/>
        </authorList>
    </citation>
    <scope>NUCLEOTIDE SEQUENCE [LARGE SCALE GENOMIC DNA]</scope>
    <source>
        <strain evidence="6 7">HR-AS</strain>
    </source>
</reference>
<dbReference type="Proteomes" id="UP000245461">
    <property type="component" value="Unassembled WGS sequence"/>
</dbReference>
<evidence type="ECO:0000313" key="7">
    <source>
        <dbReference type="Proteomes" id="UP000245461"/>
    </source>
</evidence>
<dbReference type="GO" id="GO:0043565">
    <property type="term" value="F:sequence-specific DNA binding"/>
    <property type="evidence" value="ECO:0007669"/>
    <property type="project" value="TreeGrafter"/>
</dbReference>
<evidence type="ECO:0000313" key="6">
    <source>
        <dbReference type="EMBL" id="PWR18412.1"/>
    </source>
</evidence>
<dbReference type="PANTHER" id="PTHR30537:SF3">
    <property type="entry name" value="TRANSCRIPTIONAL REGULATORY PROTEIN"/>
    <property type="match status" value="1"/>
</dbReference>
<dbReference type="InterPro" id="IPR005119">
    <property type="entry name" value="LysR_subst-bd"/>
</dbReference>
<evidence type="ECO:0000259" key="5">
    <source>
        <dbReference type="PROSITE" id="PS50931"/>
    </source>
</evidence>
<protein>
    <submittedName>
        <fullName evidence="6">LysR family transcriptional regulator</fullName>
    </submittedName>
</protein>
<dbReference type="EMBL" id="QGLE01000015">
    <property type="protein sequence ID" value="PWR18412.1"/>
    <property type="molecule type" value="Genomic_DNA"/>
</dbReference>
<dbReference type="GO" id="GO:0003700">
    <property type="term" value="F:DNA-binding transcription factor activity"/>
    <property type="evidence" value="ECO:0007669"/>
    <property type="project" value="InterPro"/>
</dbReference>
<dbReference type="InterPro" id="IPR000847">
    <property type="entry name" value="LysR_HTH_N"/>
</dbReference>
<accession>A0A317DVH3</accession>
<dbReference type="Gene3D" id="1.10.10.10">
    <property type="entry name" value="Winged helix-like DNA-binding domain superfamily/Winged helix DNA-binding domain"/>
    <property type="match status" value="1"/>
</dbReference>
<keyword evidence="7" id="KW-1185">Reference proteome</keyword>
<organism evidence="6 7">
    <name type="scientific">Zavarzinia aquatilis</name>
    <dbReference type="NCBI Taxonomy" id="2211142"/>
    <lineage>
        <taxon>Bacteria</taxon>
        <taxon>Pseudomonadati</taxon>
        <taxon>Pseudomonadota</taxon>
        <taxon>Alphaproteobacteria</taxon>
        <taxon>Rhodospirillales</taxon>
        <taxon>Zavarziniaceae</taxon>
        <taxon>Zavarzinia</taxon>
    </lineage>
</organism>
<feature type="domain" description="HTH lysR-type" evidence="5">
    <location>
        <begin position="1"/>
        <end position="59"/>
    </location>
</feature>
<dbReference type="Gene3D" id="3.40.190.290">
    <property type="match status" value="1"/>
</dbReference>
<evidence type="ECO:0000256" key="3">
    <source>
        <dbReference type="ARBA" id="ARBA00023125"/>
    </source>
</evidence>
<name>A0A317DVH3_9PROT</name>
<comment type="similarity">
    <text evidence="1">Belongs to the LysR transcriptional regulatory family.</text>
</comment>
<keyword evidence="4" id="KW-0804">Transcription</keyword>
<evidence type="ECO:0000256" key="4">
    <source>
        <dbReference type="ARBA" id="ARBA00023163"/>
    </source>
</evidence>
<dbReference type="GO" id="GO:0006351">
    <property type="term" value="P:DNA-templated transcription"/>
    <property type="evidence" value="ECO:0007669"/>
    <property type="project" value="TreeGrafter"/>
</dbReference>
<dbReference type="InterPro" id="IPR058163">
    <property type="entry name" value="LysR-type_TF_proteobact-type"/>
</dbReference>
<dbReference type="SUPFAM" id="SSF53850">
    <property type="entry name" value="Periplasmic binding protein-like II"/>
    <property type="match status" value="1"/>
</dbReference>
<dbReference type="SUPFAM" id="SSF46785">
    <property type="entry name" value="Winged helix' DNA-binding domain"/>
    <property type="match status" value="1"/>
</dbReference>
<dbReference type="Pfam" id="PF00126">
    <property type="entry name" value="HTH_1"/>
    <property type="match status" value="1"/>
</dbReference>
<dbReference type="InterPro" id="IPR036388">
    <property type="entry name" value="WH-like_DNA-bd_sf"/>
</dbReference>
<dbReference type="InterPro" id="IPR036390">
    <property type="entry name" value="WH_DNA-bd_sf"/>
</dbReference>
<evidence type="ECO:0000256" key="1">
    <source>
        <dbReference type="ARBA" id="ARBA00009437"/>
    </source>
</evidence>
<dbReference type="PANTHER" id="PTHR30537">
    <property type="entry name" value="HTH-TYPE TRANSCRIPTIONAL REGULATOR"/>
    <property type="match status" value="1"/>
</dbReference>